<evidence type="ECO:0000256" key="1">
    <source>
        <dbReference type="ARBA" id="ARBA00007613"/>
    </source>
</evidence>
<dbReference type="Proteomes" id="UP000178776">
    <property type="component" value="Chromosome"/>
</dbReference>
<dbReference type="Gene3D" id="1.20.1600.10">
    <property type="entry name" value="Outer membrane efflux proteins (OEP)"/>
    <property type="match status" value="1"/>
</dbReference>
<dbReference type="Gene3D" id="2.20.200.10">
    <property type="entry name" value="Outer membrane efflux proteins (OEP)"/>
    <property type="match status" value="1"/>
</dbReference>
<dbReference type="NCBIfam" id="TIGR01845">
    <property type="entry name" value="outer_NodT"/>
    <property type="match status" value="1"/>
</dbReference>
<dbReference type="GeneID" id="68840381"/>
<keyword evidence="2" id="KW-0449">Lipoprotein</keyword>
<dbReference type="PROSITE" id="PS51257">
    <property type="entry name" value="PROKAR_LIPOPROTEIN"/>
    <property type="match status" value="1"/>
</dbReference>
<keyword evidence="2" id="KW-0564">Palmitate</keyword>
<dbReference type="GO" id="GO:0005886">
    <property type="term" value="C:plasma membrane"/>
    <property type="evidence" value="ECO:0007669"/>
    <property type="project" value="UniProtKB-SubCell"/>
</dbReference>
<dbReference type="GO" id="GO:0015562">
    <property type="term" value="F:efflux transmembrane transporter activity"/>
    <property type="evidence" value="ECO:0007669"/>
    <property type="project" value="InterPro"/>
</dbReference>
<feature type="region of interest" description="Disordered" evidence="3">
    <location>
        <begin position="95"/>
        <end position="115"/>
    </location>
</feature>
<dbReference type="InterPro" id="IPR010131">
    <property type="entry name" value="MdtP/NodT-like"/>
</dbReference>
<sequence>MDKRKKWTWLALAALLAGCQATPYQRQPLRTPAQWAQPNTAEQDMGREAWWGGFADPALLRVLSQARSRNPDLEIALLKLRKAQLEAGLADSEARPTLSGSLSGSRSRPLDGGDWSNSRSAGLKVDYEVDLWGRLDAAQRSAGEAFVASRYDQISADLLSDSAAAGLYWDIAAQKARLALAEAALADAVRMQALAHSRRKAGALAEQDATQADSEALAQRASLLSQREELGKKENALALLLDEPPGLSLPEIPPLAEQPSLPGIAAGLPGDLLRRRPDLQAAEARLRGKLADADQRRADFFPRFSLNGDLGRDSAVPGAQLGLGATLSLPFLDWRRLDLKLKSSEADYQLAEVEFRKTLYGAYREVEEGLDGRRRLAASAALQSEALRLAGRNAQLAQSRYLAGETDIQSWLEAARGERQAREKLLDLNLERLKNLAYLYKALGGGASPA</sequence>
<keyword evidence="2" id="KW-0472">Membrane</keyword>
<dbReference type="SUPFAM" id="SSF56954">
    <property type="entry name" value="Outer membrane efflux proteins (OEP)"/>
    <property type="match status" value="1"/>
</dbReference>
<dbReference type="AlphaFoldDB" id="A0A1D9LDB0"/>
<dbReference type="STRING" id="1108595.BKX93_04050"/>
<dbReference type="EMBL" id="CP017707">
    <property type="protein sequence ID" value="AOZ49253.1"/>
    <property type="molecule type" value="Genomic_DNA"/>
</dbReference>
<evidence type="ECO:0000313" key="5">
    <source>
        <dbReference type="Proteomes" id="UP000178776"/>
    </source>
</evidence>
<comment type="subcellular location">
    <subcellularLocation>
        <location evidence="2">Cell membrane</location>
        <topology evidence="2">Lipid-anchor</topology>
    </subcellularLocation>
</comment>
<accession>A0A1D9LDB0</accession>
<name>A0A1D9LDB0_9NEIS</name>
<evidence type="ECO:0008006" key="6">
    <source>
        <dbReference type="Google" id="ProtNLM"/>
    </source>
</evidence>
<evidence type="ECO:0000313" key="4">
    <source>
        <dbReference type="EMBL" id="AOZ49253.1"/>
    </source>
</evidence>
<keyword evidence="2" id="KW-1134">Transmembrane beta strand</keyword>
<proteinExistence type="inferred from homology"/>
<comment type="similarity">
    <text evidence="1 2">Belongs to the outer membrane factor (OMF) (TC 1.B.17) family.</text>
</comment>
<dbReference type="PANTHER" id="PTHR30203:SF32">
    <property type="entry name" value="CATION EFFLUX SYSTEM PROTEIN CUSC"/>
    <property type="match status" value="1"/>
</dbReference>
<reference evidence="4 5" key="1">
    <citation type="submission" date="2016-10" db="EMBL/GenBank/DDBJ databases">
        <title>Chromobacterium muskegensis sp. nov., an insecticidal bacterium isolated from Sphagnum bogs.</title>
        <authorList>
            <person name="Sparks M.E."/>
            <person name="Blackburn M.B."/>
            <person name="Gundersen-Rindal D.E."/>
            <person name="Mitchell A."/>
            <person name="Farrar R."/>
            <person name="Kuhar D."/>
        </authorList>
    </citation>
    <scope>NUCLEOTIDE SEQUENCE [LARGE SCALE GENOMIC DNA]</scope>
    <source>
        <strain evidence="4 5">21-1</strain>
    </source>
</reference>
<dbReference type="InterPro" id="IPR003423">
    <property type="entry name" value="OMP_efflux"/>
</dbReference>
<keyword evidence="2" id="KW-0812">Transmembrane</keyword>
<dbReference type="KEGG" id="cvc:BKX93_04050"/>
<evidence type="ECO:0000256" key="3">
    <source>
        <dbReference type="SAM" id="MobiDB-lite"/>
    </source>
</evidence>
<protein>
    <recommendedName>
        <fullName evidence="6">RND transporter</fullName>
    </recommendedName>
</protein>
<dbReference type="PANTHER" id="PTHR30203">
    <property type="entry name" value="OUTER MEMBRANE CATION EFFLUX PROTEIN"/>
    <property type="match status" value="1"/>
</dbReference>
<evidence type="ECO:0000256" key="2">
    <source>
        <dbReference type="RuleBase" id="RU362097"/>
    </source>
</evidence>
<organism evidence="4 5">
    <name type="scientific">Chromobacterium vaccinii</name>
    <dbReference type="NCBI Taxonomy" id="1108595"/>
    <lineage>
        <taxon>Bacteria</taxon>
        <taxon>Pseudomonadati</taxon>
        <taxon>Pseudomonadota</taxon>
        <taxon>Betaproteobacteria</taxon>
        <taxon>Neisseriales</taxon>
        <taxon>Chromobacteriaceae</taxon>
        <taxon>Chromobacterium</taxon>
    </lineage>
</organism>
<dbReference type="Pfam" id="PF02321">
    <property type="entry name" value="OEP"/>
    <property type="match status" value="2"/>
</dbReference>
<feature type="compositionally biased region" description="Low complexity" evidence="3">
    <location>
        <begin position="98"/>
        <end position="107"/>
    </location>
</feature>
<gene>
    <name evidence="4" type="ORF">BKX93_04050</name>
</gene>
<dbReference type="RefSeq" id="WP_070978831.1">
    <property type="nucleotide sequence ID" value="NZ_CP017707.1"/>
</dbReference>